<protein>
    <submittedName>
        <fullName evidence="1">Uncharacterized protein</fullName>
    </submittedName>
</protein>
<accession>A0ABV6YA62</accession>
<proteinExistence type="predicted"/>
<gene>
    <name evidence="1" type="ORF">ACETIH_15920</name>
</gene>
<name>A0ABV6YA62_9HYPH</name>
<keyword evidence="2" id="KW-1185">Reference proteome</keyword>
<dbReference type="EMBL" id="JBHOMY010000043">
    <property type="protein sequence ID" value="MFC1458159.1"/>
    <property type="molecule type" value="Genomic_DNA"/>
</dbReference>
<dbReference type="Proteomes" id="UP001593940">
    <property type="component" value="Unassembled WGS sequence"/>
</dbReference>
<evidence type="ECO:0000313" key="2">
    <source>
        <dbReference type="Proteomes" id="UP001593940"/>
    </source>
</evidence>
<organism evidence="1 2">
    <name type="scientific">Microvirga arabica</name>
    <dbReference type="NCBI Taxonomy" id="1128671"/>
    <lineage>
        <taxon>Bacteria</taxon>
        <taxon>Pseudomonadati</taxon>
        <taxon>Pseudomonadota</taxon>
        <taxon>Alphaproteobacteria</taxon>
        <taxon>Hyphomicrobiales</taxon>
        <taxon>Methylobacteriaceae</taxon>
        <taxon>Microvirga</taxon>
    </lineage>
</organism>
<dbReference type="RefSeq" id="WP_203272821.1">
    <property type="nucleotide sequence ID" value="NZ_JAFBID010000030.1"/>
</dbReference>
<comment type="caution">
    <text evidence="1">The sequence shown here is derived from an EMBL/GenBank/DDBJ whole genome shotgun (WGS) entry which is preliminary data.</text>
</comment>
<sequence length="93" mass="11123">MIINNLKRRGNKDENRLDHHTRRAIVDLYRVDLRYELDLLKIESSNLDENAKSARKLMILIEHFETRRPYLDLLNERWAIQCYPSRNGTVAVT</sequence>
<evidence type="ECO:0000313" key="1">
    <source>
        <dbReference type="EMBL" id="MFC1458159.1"/>
    </source>
</evidence>
<reference evidence="1 2" key="1">
    <citation type="submission" date="2024-09" db="EMBL/GenBank/DDBJ databases">
        <title>Nodulacao em especies de Leguminosae Basais da Amazonia e Caracterizacao dos Rizobios e Bacterias Associadas aos Nodulos.</title>
        <authorList>
            <person name="Jambeiro I.C.A."/>
            <person name="Lopes I.S."/>
            <person name="Aguiar E.R.G.R."/>
            <person name="Santos A.F.J."/>
            <person name="Dos Santos J.M.F."/>
            <person name="Gross E."/>
        </authorList>
    </citation>
    <scope>NUCLEOTIDE SEQUENCE [LARGE SCALE GENOMIC DNA]</scope>
    <source>
        <strain evidence="1 2">BRUESC1165</strain>
    </source>
</reference>